<reference evidence="2 3" key="1">
    <citation type="submission" date="2020-12" db="EMBL/GenBank/DDBJ databases">
        <title>Bacterial novel species Adhaeribacter sp. BT258 isolated from soil.</title>
        <authorList>
            <person name="Jung H.-Y."/>
        </authorList>
    </citation>
    <scope>NUCLEOTIDE SEQUENCE [LARGE SCALE GENOMIC DNA]</scope>
    <source>
        <strain evidence="2 3">BT258</strain>
    </source>
</reference>
<evidence type="ECO:0000313" key="3">
    <source>
        <dbReference type="Proteomes" id="UP000644147"/>
    </source>
</evidence>
<dbReference type="PANTHER" id="PTHR43792">
    <property type="entry name" value="GNAT FAMILY, PUTATIVE (AFU_ORTHOLOGUE AFUA_3G00765)-RELATED-RELATED"/>
    <property type="match status" value="1"/>
</dbReference>
<protein>
    <submittedName>
        <fullName evidence="2">GNAT family N-acetyltransferase</fullName>
    </submittedName>
</protein>
<dbReference type="InterPro" id="IPR000182">
    <property type="entry name" value="GNAT_dom"/>
</dbReference>
<proteinExistence type="predicted"/>
<evidence type="ECO:0000259" key="1">
    <source>
        <dbReference type="PROSITE" id="PS51186"/>
    </source>
</evidence>
<dbReference type="SUPFAM" id="SSF55729">
    <property type="entry name" value="Acyl-CoA N-acyltransferases (Nat)"/>
    <property type="match status" value="1"/>
</dbReference>
<organism evidence="2 3">
    <name type="scientific">Adhaeribacter terrigena</name>
    <dbReference type="NCBI Taxonomy" id="2793070"/>
    <lineage>
        <taxon>Bacteria</taxon>
        <taxon>Pseudomonadati</taxon>
        <taxon>Bacteroidota</taxon>
        <taxon>Cytophagia</taxon>
        <taxon>Cytophagales</taxon>
        <taxon>Hymenobacteraceae</taxon>
        <taxon>Adhaeribacter</taxon>
    </lineage>
</organism>
<dbReference type="Proteomes" id="UP000644147">
    <property type="component" value="Unassembled WGS sequence"/>
</dbReference>
<dbReference type="InterPro" id="IPR051531">
    <property type="entry name" value="N-acetyltransferase"/>
</dbReference>
<dbReference type="PROSITE" id="PS51186">
    <property type="entry name" value="GNAT"/>
    <property type="match status" value="1"/>
</dbReference>
<sequence>MEIETYHTSRLQLRKFTPEVYKHIFSNYSEPEIKAIIGLEGEEQYQTLLKKHEGGMASYNRSLVFFQLVEPISKTVIGGCGLHNWFPDHRRAELGYSIDKEEFKKQGFMKEAVAFVLNYGFTQMNLHRIEALVSPNNIPSLKLVRHFGFQEEGRMHEHYFVNGKFDDSLVFGLLRQN</sequence>
<dbReference type="Pfam" id="PF13302">
    <property type="entry name" value="Acetyltransf_3"/>
    <property type="match status" value="1"/>
</dbReference>
<name>A0ABS1C475_9BACT</name>
<comment type="caution">
    <text evidence="2">The sequence shown here is derived from an EMBL/GenBank/DDBJ whole genome shotgun (WGS) entry which is preliminary data.</text>
</comment>
<accession>A0ABS1C475</accession>
<dbReference type="Gene3D" id="3.40.630.30">
    <property type="match status" value="1"/>
</dbReference>
<dbReference type="PANTHER" id="PTHR43792:SF9">
    <property type="entry name" value="RIBOSOMAL-PROTEIN-ALANINE ACETYLTRANSFERASE"/>
    <property type="match status" value="1"/>
</dbReference>
<keyword evidence="3" id="KW-1185">Reference proteome</keyword>
<gene>
    <name evidence="2" type="ORF">I5M27_14285</name>
</gene>
<dbReference type="RefSeq" id="WP_200506996.1">
    <property type="nucleotide sequence ID" value="NZ_JAEHFX010000007.1"/>
</dbReference>
<feature type="domain" description="N-acetyltransferase" evidence="1">
    <location>
        <begin position="11"/>
        <end position="167"/>
    </location>
</feature>
<evidence type="ECO:0000313" key="2">
    <source>
        <dbReference type="EMBL" id="MBK0404160.1"/>
    </source>
</evidence>
<dbReference type="InterPro" id="IPR016181">
    <property type="entry name" value="Acyl_CoA_acyltransferase"/>
</dbReference>
<dbReference type="EMBL" id="JAEHFX010000007">
    <property type="protein sequence ID" value="MBK0404160.1"/>
    <property type="molecule type" value="Genomic_DNA"/>
</dbReference>